<comment type="caution">
    <text evidence="2">The sequence shown here is derived from an EMBL/GenBank/DDBJ whole genome shotgun (WGS) entry which is preliminary data.</text>
</comment>
<evidence type="ECO:0000313" key="3">
    <source>
        <dbReference type="Proteomes" id="UP000070054"/>
    </source>
</evidence>
<protein>
    <recommendedName>
        <fullName evidence="4">Transcription factor domain-containing protein</fullName>
    </recommendedName>
</protein>
<evidence type="ECO:0000256" key="1">
    <source>
        <dbReference type="SAM" id="MobiDB-lite"/>
    </source>
</evidence>
<evidence type="ECO:0008006" key="4">
    <source>
        <dbReference type="Google" id="ProtNLM"/>
    </source>
</evidence>
<dbReference type="PANTHER" id="PTHR47785:SF4">
    <property type="entry name" value="ZN(II)2CYS6 TRANSCRIPTION FACTOR (EUROFUNG)"/>
    <property type="match status" value="1"/>
</dbReference>
<sequence length="426" mass="48320">MLRLSRLGGYGSLEPGSDHYLDSAEYPDLSRDTITKLVCCFEHEILKMHPIIMPCDLNSMAETFGQHLAGVEARDSGMADAGKWKRKRPHRTSAMEHSGQYDQSNKKRPSHTLNSAMFLVILALGKLCLHRAKNSTIHQPPGIEYISLAFHILTPIRGGWSLQYSQTSILAAIYYGQLGRFIDSQLHVLDAERALQVHTRCSLDRLVNNVTPIGNTQDNSVLLAFWTCFQLERDVIEVVNLPLSTFVYRYKDAMPWPNVALLAEHFPPSVAHHFLGHLHLQKRLSDVYSGTTLSPVDFRCRMFWEEDENRKILLDTNLKFEVEDPPPNDLMEARLRAKFLSVQAAMFRPLIKTVLSDKTQLDQAVGAELTVTLQRGISFIIKGIEAFHGLSDENLLGNIFAIAHSRDLSKFKSWESHRWEKVAMSV</sequence>
<accession>A0A135RY77</accession>
<proteinExistence type="predicted"/>
<dbReference type="OrthoDB" id="5244761at2759"/>
<gene>
    <name evidence="2" type="ORF">CNYM01_11257</name>
</gene>
<dbReference type="Proteomes" id="UP000070054">
    <property type="component" value="Unassembled WGS sequence"/>
</dbReference>
<reference evidence="2 3" key="1">
    <citation type="submission" date="2014-02" db="EMBL/GenBank/DDBJ databases">
        <title>The genome sequence of Colletotrichum nymphaeae SA-01.</title>
        <authorList>
            <person name="Baroncelli R."/>
            <person name="Thon M.R."/>
        </authorList>
    </citation>
    <scope>NUCLEOTIDE SEQUENCE [LARGE SCALE GENOMIC DNA]</scope>
    <source>
        <strain evidence="2 3">SA-01</strain>
    </source>
</reference>
<name>A0A135RY77_9PEZI</name>
<feature type="region of interest" description="Disordered" evidence="1">
    <location>
        <begin position="79"/>
        <end position="109"/>
    </location>
</feature>
<dbReference type="EMBL" id="JEMN01001713">
    <property type="protein sequence ID" value="KXH28624.1"/>
    <property type="molecule type" value="Genomic_DNA"/>
</dbReference>
<organism evidence="2 3">
    <name type="scientific">Colletotrichum nymphaeae SA-01</name>
    <dbReference type="NCBI Taxonomy" id="1460502"/>
    <lineage>
        <taxon>Eukaryota</taxon>
        <taxon>Fungi</taxon>
        <taxon>Dikarya</taxon>
        <taxon>Ascomycota</taxon>
        <taxon>Pezizomycotina</taxon>
        <taxon>Sordariomycetes</taxon>
        <taxon>Hypocreomycetidae</taxon>
        <taxon>Glomerellales</taxon>
        <taxon>Glomerellaceae</taxon>
        <taxon>Colletotrichum</taxon>
        <taxon>Colletotrichum acutatum species complex</taxon>
    </lineage>
</organism>
<dbReference type="InterPro" id="IPR053181">
    <property type="entry name" value="EcdB-like_regulator"/>
</dbReference>
<dbReference type="PANTHER" id="PTHR47785">
    <property type="entry name" value="ZN(II)2CYS6 TRANSCRIPTION FACTOR (EUROFUNG)-RELATED-RELATED"/>
    <property type="match status" value="1"/>
</dbReference>
<evidence type="ECO:0000313" key="2">
    <source>
        <dbReference type="EMBL" id="KXH28624.1"/>
    </source>
</evidence>
<keyword evidence="3" id="KW-1185">Reference proteome</keyword>
<dbReference type="AlphaFoldDB" id="A0A135RY77"/>